<keyword evidence="11" id="KW-0479">Metal-binding</keyword>
<dbReference type="InterPro" id="IPR001348">
    <property type="entry name" value="ATP_PRibTrfase_HisG"/>
</dbReference>
<feature type="domain" description="ATP phosphoribosyltransferase catalytic" evidence="12">
    <location>
        <begin position="52"/>
        <end position="205"/>
    </location>
</feature>
<dbReference type="RefSeq" id="WP_377480639.1">
    <property type="nucleotide sequence ID" value="NZ_JBHUOX010000001.1"/>
</dbReference>
<evidence type="ECO:0000256" key="6">
    <source>
        <dbReference type="ARBA" id="ARBA00022605"/>
    </source>
</evidence>
<evidence type="ECO:0000313" key="15">
    <source>
        <dbReference type="Proteomes" id="UP001597641"/>
    </source>
</evidence>
<dbReference type="InterPro" id="IPR020621">
    <property type="entry name" value="ATP-PRT_HisG_long"/>
</dbReference>
<comment type="catalytic activity">
    <reaction evidence="1 11">
        <text>1-(5-phospho-beta-D-ribosyl)-ATP + diphosphate = 5-phospho-alpha-D-ribose 1-diphosphate + ATP</text>
        <dbReference type="Rhea" id="RHEA:18473"/>
        <dbReference type="ChEBI" id="CHEBI:30616"/>
        <dbReference type="ChEBI" id="CHEBI:33019"/>
        <dbReference type="ChEBI" id="CHEBI:58017"/>
        <dbReference type="ChEBI" id="CHEBI:73183"/>
        <dbReference type="EC" id="2.4.2.17"/>
    </reaction>
</comment>
<evidence type="ECO:0000256" key="2">
    <source>
        <dbReference type="ARBA" id="ARBA00004667"/>
    </source>
</evidence>
<accession>A0ABW6BP91</accession>
<evidence type="ECO:0000256" key="9">
    <source>
        <dbReference type="ARBA" id="ARBA00023102"/>
    </source>
</evidence>
<name>A0ABW6BP91_9BACT</name>
<evidence type="ECO:0000256" key="8">
    <source>
        <dbReference type="ARBA" id="ARBA00022679"/>
    </source>
</evidence>
<dbReference type="InterPro" id="IPR018198">
    <property type="entry name" value="ATP_PRibTrfase_CS"/>
</dbReference>
<dbReference type="SUPFAM" id="SSF53850">
    <property type="entry name" value="Periplasmic binding protein-like II"/>
    <property type="match status" value="1"/>
</dbReference>
<evidence type="ECO:0000256" key="1">
    <source>
        <dbReference type="ARBA" id="ARBA00000915"/>
    </source>
</evidence>
<comment type="subcellular location">
    <subcellularLocation>
        <location evidence="11">Cytoplasm</location>
    </subcellularLocation>
</comment>
<evidence type="ECO:0000256" key="11">
    <source>
        <dbReference type="HAMAP-Rule" id="MF_00079"/>
    </source>
</evidence>
<keyword evidence="9 11" id="KW-0368">Histidine biosynthesis</keyword>
<comment type="cofactor">
    <cofactor evidence="11">
        <name>Mg(2+)</name>
        <dbReference type="ChEBI" id="CHEBI:18420"/>
    </cofactor>
</comment>
<keyword evidence="6 11" id="KW-0028">Amino-acid biosynthesis</keyword>
<reference evidence="15" key="1">
    <citation type="journal article" date="2019" name="Int. J. Syst. Evol. Microbiol.">
        <title>The Global Catalogue of Microorganisms (GCM) 10K type strain sequencing project: providing services to taxonomists for standard genome sequencing and annotation.</title>
        <authorList>
            <consortium name="The Broad Institute Genomics Platform"/>
            <consortium name="The Broad Institute Genome Sequencing Center for Infectious Disease"/>
            <person name="Wu L."/>
            <person name="Ma J."/>
        </authorList>
    </citation>
    <scope>NUCLEOTIDE SEQUENCE [LARGE SCALE GENOMIC DNA]</scope>
    <source>
        <strain evidence="15">KCTC 23984</strain>
    </source>
</reference>
<dbReference type="PANTHER" id="PTHR21403">
    <property type="entry name" value="ATP PHOSPHORIBOSYLTRANSFERASE ATP-PRTASE"/>
    <property type="match status" value="1"/>
</dbReference>
<evidence type="ECO:0000259" key="13">
    <source>
        <dbReference type="Pfam" id="PF08029"/>
    </source>
</evidence>
<dbReference type="PANTHER" id="PTHR21403:SF8">
    <property type="entry name" value="ATP PHOSPHORIBOSYLTRANSFERASE"/>
    <property type="match status" value="1"/>
</dbReference>
<keyword evidence="7 11" id="KW-0328">Glycosyltransferase</keyword>
<dbReference type="PROSITE" id="PS01316">
    <property type="entry name" value="ATP_P_PHORIBOSYLTR"/>
    <property type="match status" value="1"/>
</dbReference>
<dbReference type="EMBL" id="JBHUOX010000001">
    <property type="protein sequence ID" value="MFD2998956.1"/>
    <property type="molecule type" value="Genomic_DNA"/>
</dbReference>
<dbReference type="Pfam" id="PF01634">
    <property type="entry name" value="HisG"/>
    <property type="match status" value="1"/>
</dbReference>
<keyword evidence="11" id="KW-0547">Nucleotide-binding</keyword>
<dbReference type="EC" id="2.4.2.17" evidence="4 11"/>
<evidence type="ECO:0000256" key="3">
    <source>
        <dbReference type="ARBA" id="ARBA00007955"/>
    </source>
</evidence>
<comment type="similarity">
    <text evidence="3 11">Belongs to the ATP phosphoribosyltransferase family. Long subfamily.</text>
</comment>
<dbReference type="InterPro" id="IPR011322">
    <property type="entry name" value="N-reg_PII-like_a/b"/>
</dbReference>
<evidence type="ECO:0000313" key="14">
    <source>
        <dbReference type="EMBL" id="MFD2998956.1"/>
    </source>
</evidence>
<comment type="caution">
    <text evidence="14">The sequence shown here is derived from an EMBL/GenBank/DDBJ whole genome shotgun (WGS) entry which is preliminary data.</text>
</comment>
<evidence type="ECO:0000256" key="10">
    <source>
        <dbReference type="ARBA" id="ARBA00024861"/>
    </source>
</evidence>
<dbReference type="InterPro" id="IPR013115">
    <property type="entry name" value="HisG_C"/>
</dbReference>
<keyword evidence="8 11" id="KW-0808">Transferase</keyword>
<dbReference type="InterPro" id="IPR015867">
    <property type="entry name" value="N-reg_PII/ATP_PRibTrfase_C"/>
</dbReference>
<dbReference type="InterPro" id="IPR013820">
    <property type="entry name" value="ATP_PRibTrfase_cat"/>
</dbReference>
<gene>
    <name evidence="11 14" type="primary">hisG</name>
    <name evidence="14" type="ORF">ACFS7Z_01175</name>
</gene>
<dbReference type="NCBIfam" id="TIGR00070">
    <property type="entry name" value="hisG"/>
    <property type="match status" value="1"/>
</dbReference>
<sequence length="286" mass="31392">MSCMLRLAIQKSGRLSEDSLNLIRECGISFVNSSLKLKTESTNFPLEILYLRDDDIPGYVADGVADIGIVGENVLVEEGKQSLTVEKLGFSRCRLSLAVPKTMEYDSIQDLNGKNIATSYPNLLQAYLQEQGVQANIHTISGSVEIAPSIGLAEAICDIVSSGSTLISNGLKEVERVFKSEAALIANEDLSEEKREILDKLLFRVHAVQRARKKKYILLNAPNESLAEIRALLPSIKSPTILPLAEDGWSSLHSVVNEDDFWEIIEKIKAAGAQGILVIPIEKMII</sequence>
<keyword evidence="15" id="KW-1185">Reference proteome</keyword>
<evidence type="ECO:0000256" key="5">
    <source>
        <dbReference type="ARBA" id="ARBA00020998"/>
    </source>
</evidence>
<keyword evidence="11" id="KW-0460">Magnesium</keyword>
<keyword evidence="11" id="KW-0067">ATP-binding</keyword>
<dbReference type="NCBIfam" id="TIGR03455">
    <property type="entry name" value="HisG_C-term"/>
    <property type="match status" value="1"/>
</dbReference>
<organism evidence="14 15">
    <name type="scientific">Pontibacter toksunensis</name>
    <dbReference type="NCBI Taxonomy" id="1332631"/>
    <lineage>
        <taxon>Bacteria</taxon>
        <taxon>Pseudomonadati</taxon>
        <taxon>Bacteroidota</taxon>
        <taxon>Cytophagia</taxon>
        <taxon>Cytophagales</taxon>
        <taxon>Hymenobacteraceae</taxon>
        <taxon>Pontibacter</taxon>
    </lineage>
</organism>
<dbReference type="Gene3D" id="3.40.190.10">
    <property type="entry name" value="Periplasmic binding protein-like II"/>
    <property type="match status" value="2"/>
</dbReference>
<dbReference type="Gene3D" id="3.30.70.120">
    <property type="match status" value="1"/>
</dbReference>
<proteinExistence type="inferred from homology"/>
<dbReference type="HAMAP" id="MF_00079">
    <property type="entry name" value="HisG_Long"/>
    <property type="match status" value="1"/>
</dbReference>
<protein>
    <recommendedName>
        <fullName evidence="5 11">ATP phosphoribosyltransferase</fullName>
        <shortName evidence="11">ATP-PRT</shortName>
        <shortName evidence="11">ATP-PRTase</shortName>
        <ecNumber evidence="4 11">2.4.2.17</ecNumber>
    </recommendedName>
</protein>
<dbReference type="SUPFAM" id="SSF54913">
    <property type="entry name" value="GlnB-like"/>
    <property type="match status" value="1"/>
</dbReference>
<comment type="function">
    <text evidence="10 11">Catalyzes the condensation of ATP and 5-phosphoribose 1-diphosphate to form N'-(5'-phosphoribosyl)-ATP (PR-ATP). Has a crucial role in the pathway because the rate of histidine biosynthesis seems to be controlled primarily by regulation of HisG enzymatic activity.</text>
</comment>
<keyword evidence="11" id="KW-0963">Cytoplasm</keyword>
<dbReference type="Pfam" id="PF08029">
    <property type="entry name" value="HisG_C"/>
    <property type="match status" value="1"/>
</dbReference>
<dbReference type="GO" id="GO:0003879">
    <property type="term" value="F:ATP phosphoribosyltransferase activity"/>
    <property type="evidence" value="ECO:0007669"/>
    <property type="project" value="UniProtKB-EC"/>
</dbReference>
<evidence type="ECO:0000256" key="4">
    <source>
        <dbReference type="ARBA" id="ARBA00011946"/>
    </source>
</evidence>
<comment type="pathway">
    <text evidence="2 11">Amino-acid biosynthesis; L-histidine biosynthesis; L-histidine from 5-phospho-alpha-D-ribose 1-diphosphate: step 1/9.</text>
</comment>
<comment type="activity regulation">
    <text evidence="11">Feedback inhibited by histidine.</text>
</comment>
<dbReference type="Proteomes" id="UP001597641">
    <property type="component" value="Unassembled WGS sequence"/>
</dbReference>
<evidence type="ECO:0000259" key="12">
    <source>
        <dbReference type="Pfam" id="PF01634"/>
    </source>
</evidence>
<evidence type="ECO:0000256" key="7">
    <source>
        <dbReference type="ARBA" id="ARBA00022676"/>
    </source>
</evidence>
<feature type="domain" description="Histidine biosynthesis HisG C-terminal" evidence="13">
    <location>
        <begin position="211"/>
        <end position="283"/>
    </location>
</feature>